<protein>
    <submittedName>
        <fullName evidence="1">Uncharacterized protein</fullName>
    </submittedName>
</protein>
<dbReference type="EnsemblMetazoa" id="MESCA002971-RA">
    <property type="protein sequence ID" value="MESCA002971-PA"/>
    <property type="gene ID" value="MESCA002971"/>
</dbReference>
<reference evidence="1" key="2">
    <citation type="submission" date="2015-06" db="UniProtKB">
        <authorList>
            <consortium name="EnsemblMetazoa"/>
        </authorList>
    </citation>
    <scope>IDENTIFICATION</scope>
</reference>
<keyword evidence="2" id="KW-1185">Reference proteome</keyword>
<dbReference type="AlphaFoldDB" id="T1GHR3"/>
<dbReference type="HOGENOM" id="CLU_2443356_0_0_1"/>
<evidence type="ECO:0000313" key="2">
    <source>
        <dbReference type="Proteomes" id="UP000015102"/>
    </source>
</evidence>
<reference evidence="2" key="1">
    <citation type="submission" date="2013-02" db="EMBL/GenBank/DDBJ databases">
        <authorList>
            <person name="Hughes D."/>
        </authorList>
    </citation>
    <scope>NUCLEOTIDE SEQUENCE</scope>
    <source>
        <strain>Durham</strain>
        <strain evidence="2">NC isolate 2 -- Noor lab</strain>
    </source>
</reference>
<dbReference type="Proteomes" id="UP000015102">
    <property type="component" value="Unassembled WGS sequence"/>
</dbReference>
<dbReference type="EMBL" id="CAQQ02080787">
    <property type="status" value="NOT_ANNOTATED_CDS"/>
    <property type="molecule type" value="Genomic_DNA"/>
</dbReference>
<proteinExistence type="predicted"/>
<accession>T1GHR3</accession>
<organism evidence="1 2">
    <name type="scientific">Megaselia scalaris</name>
    <name type="common">Humpbacked fly</name>
    <name type="synonym">Phora scalaris</name>
    <dbReference type="NCBI Taxonomy" id="36166"/>
    <lineage>
        <taxon>Eukaryota</taxon>
        <taxon>Metazoa</taxon>
        <taxon>Ecdysozoa</taxon>
        <taxon>Arthropoda</taxon>
        <taxon>Hexapoda</taxon>
        <taxon>Insecta</taxon>
        <taxon>Pterygota</taxon>
        <taxon>Neoptera</taxon>
        <taxon>Endopterygota</taxon>
        <taxon>Diptera</taxon>
        <taxon>Brachycera</taxon>
        <taxon>Muscomorpha</taxon>
        <taxon>Platypezoidea</taxon>
        <taxon>Phoridae</taxon>
        <taxon>Megaseliini</taxon>
        <taxon>Megaselia</taxon>
    </lineage>
</organism>
<sequence>MPWLVALFKSSLELGYIHTLWRQVKVVFIQKAGKMMENYSHYYKCYGCSDFPPSSQLFRPFYCFSATNFPADVSTVVGRMSETNVRNEIL</sequence>
<name>T1GHR3_MEGSC</name>
<evidence type="ECO:0000313" key="1">
    <source>
        <dbReference type="EnsemblMetazoa" id="MESCA002971-PA"/>
    </source>
</evidence>
<dbReference type="EMBL" id="CAQQ02080788">
    <property type="status" value="NOT_ANNOTATED_CDS"/>
    <property type="molecule type" value="Genomic_DNA"/>
</dbReference>